<dbReference type="PANTHER" id="PTHR10015:SF465">
    <property type="entry name" value="HSF-TYPE DNA-BINDING DOMAIN-CONTAINING PROTEIN"/>
    <property type="match status" value="1"/>
</dbReference>
<accession>A0A443SPL0</accession>
<evidence type="ECO:0000313" key="8">
    <source>
        <dbReference type="Proteomes" id="UP000288716"/>
    </source>
</evidence>
<evidence type="ECO:0000313" key="7">
    <source>
        <dbReference type="EMBL" id="RWS29433.1"/>
    </source>
</evidence>
<dbReference type="VEuPathDB" id="VectorBase:LDEU002608"/>
<comment type="similarity">
    <text evidence="2 5">Belongs to the HSF family.</text>
</comment>
<dbReference type="GO" id="GO:0005634">
    <property type="term" value="C:nucleus"/>
    <property type="evidence" value="ECO:0007669"/>
    <property type="project" value="UniProtKB-SubCell"/>
</dbReference>
<dbReference type="GO" id="GO:0043565">
    <property type="term" value="F:sequence-specific DNA binding"/>
    <property type="evidence" value="ECO:0007669"/>
    <property type="project" value="InterPro"/>
</dbReference>
<evidence type="ECO:0000256" key="5">
    <source>
        <dbReference type="RuleBase" id="RU004020"/>
    </source>
</evidence>
<name>A0A443SPL0_9ACAR</name>
<evidence type="ECO:0000256" key="2">
    <source>
        <dbReference type="ARBA" id="ARBA00006403"/>
    </source>
</evidence>
<feature type="domain" description="HSF-type DNA-binding" evidence="6">
    <location>
        <begin position="91"/>
        <end position="195"/>
    </location>
</feature>
<dbReference type="Pfam" id="PF00447">
    <property type="entry name" value="HSF_DNA-bind"/>
    <property type="match status" value="1"/>
</dbReference>
<keyword evidence="7" id="KW-0346">Stress response</keyword>
<dbReference type="GO" id="GO:0003700">
    <property type="term" value="F:DNA-binding transcription factor activity"/>
    <property type="evidence" value="ECO:0007669"/>
    <property type="project" value="InterPro"/>
</dbReference>
<gene>
    <name evidence="7" type="ORF">B4U80_03319</name>
</gene>
<dbReference type="InterPro" id="IPR000232">
    <property type="entry name" value="HSF_DNA-bd"/>
</dbReference>
<keyword evidence="4" id="KW-0539">Nucleus</keyword>
<evidence type="ECO:0000256" key="1">
    <source>
        <dbReference type="ARBA" id="ARBA00004123"/>
    </source>
</evidence>
<dbReference type="PANTHER" id="PTHR10015">
    <property type="entry name" value="HEAT SHOCK TRANSCRIPTION FACTOR"/>
    <property type="match status" value="1"/>
</dbReference>
<comment type="caution">
    <text evidence="7">The sequence shown here is derived from an EMBL/GenBank/DDBJ whole genome shotgun (WGS) entry which is preliminary data.</text>
</comment>
<evidence type="ECO:0000256" key="4">
    <source>
        <dbReference type="ARBA" id="ARBA00023242"/>
    </source>
</evidence>
<dbReference type="EMBL" id="NCKV01000920">
    <property type="protein sequence ID" value="RWS29433.1"/>
    <property type="molecule type" value="Genomic_DNA"/>
</dbReference>
<evidence type="ECO:0000259" key="6">
    <source>
        <dbReference type="SMART" id="SM00415"/>
    </source>
</evidence>
<dbReference type="InterPro" id="IPR036388">
    <property type="entry name" value="WH-like_DNA-bd_sf"/>
</dbReference>
<dbReference type="SUPFAM" id="SSF46785">
    <property type="entry name" value="Winged helix' DNA-binding domain"/>
    <property type="match status" value="1"/>
</dbReference>
<dbReference type="Gene3D" id="1.10.10.10">
    <property type="entry name" value="Winged helix-like DNA-binding domain superfamily/Winged helix DNA-binding domain"/>
    <property type="match status" value="1"/>
</dbReference>
<keyword evidence="3" id="KW-0238">DNA-binding</keyword>
<evidence type="ECO:0000256" key="3">
    <source>
        <dbReference type="ARBA" id="ARBA00023125"/>
    </source>
</evidence>
<organism evidence="7 8">
    <name type="scientific">Leptotrombidium deliense</name>
    <dbReference type="NCBI Taxonomy" id="299467"/>
    <lineage>
        <taxon>Eukaryota</taxon>
        <taxon>Metazoa</taxon>
        <taxon>Ecdysozoa</taxon>
        <taxon>Arthropoda</taxon>
        <taxon>Chelicerata</taxon>
        <taxon>Arachnida</taxon>
        <taxon>Acari</taxon>
        <taxon>Acariformes</taxon>
        <taxon>Trombidiformes</taxon>
        <taxon>Prostigmata</taxon>
        <taxon>Anystina</taxon>
        <taxon>Parasitengona</taxon>
        <taxon>Trombiculoidea</taxon>
        <taxon>Trombiculidae</taxon>
        <taxon>Leptotrombidium</taxon>
    </lineage>
</organism>
<dbReference type="AlphaFoldDB" id="A0A443SPL0"/>
<proteinExistence type="inferred from homology"/>
<protein>
    <submittedName>
        <fullName evidence="7">Heat shock factor protein 5-like protein</fullName>
    </submittedName>
</protein>
<dbReference type="OrthoDB" id="6418155at2759"/>
<dbReference type="SMART" id="SM00415">
    <property type="entry name" value="HSF"/>
    <property type="match status" value="1"/>
</dbReference>
<dbReference type="InterPro" id="IPR036390">
    <property type="entry name" value="WH_DNA-bd_sf"/>
</dbReference>
<comment type="subcellular location">
    <subcellularLocation>
        <location evidence="1">Nucleus</location>
    </subcellularLocation>
</comment>
<dbReference type="STRING" id="299467.A0A443SPL0"/>
<sequence>MCTPYGYFDTFVAGLQSSSSQLEQLFSDISDVDSFADKQNESQQIECNGLSHLSQYSLDSVYANVESEDKAALANRKALASKATFKERNANFLKFPQKLWNIVNCCRSEAIKWGPSGDSIVINYDAFQEEYLGENRSVFKTRNFASFIRQLNLYGFRKVNNSNSQLNSKLQLIHEFKHNCFKRGNEPLLAEVTRKYGSPPSTFNELSVRTRTATNSLPFRTIKRNFVNFKKGRRLFPKVNNEPVVTNDNKVEKCQKVFDDLMDKQREAYKSKTNKFARFTRKKRLIKPKRRATNTVVKDNVFESTPDETKPLIICEDPIWISQSYSQSSGHSSANVNVIMDPTTTPTKAQSMSNEIVEELIYDSVLDQFDHLLAGGDSMAISTNDSTTYKYTV</sequence>
<reference evidence="7 8" key="1">
    <citation type="journal article" date="2018" name="Gigascience">
        <title>Genomes of trombidid mites reveal novel predicted allergens and laterally-transferred genes associated with secondary metabolism.</title>
        <authorList>
            <person name="Dong X."/>
            <person name="Chaisiri K."/>
            <person name="Xia D."/>
            <person name="Armstrong S.D."/>
            <person name="Fang Y."/>
            <person name="Donnelly M.J."/>
            <person name="Kadowaki T."/>
            <person name="McGarry J.W."/>
            <person name="Darby A.C."/>
            <person name="Makepeace B.L."/>
        </authorList>
    </citation>
    <scope>NUCLEOTIDE SEQUENCE [LARGE SCALE GENOMIC DNA]</scope>
    <source>
        <strain evidence="7">UoL-UT</strain>
    </source>
</reference>
<dbReference type="Proteomes" id="UP000288716">
    <property type="component" value="Unassembled WGS sequence"/>
</dbReference>
<keyword evidence="8" id="KW-1185">Reference proteome</keyword>